<feature type="domain" description="HTH tetR-type" evidence="3">
    <location>
        <begin position="1"/>
        <end position="47"/>
    </location>
</feature>
<evidence type="ECO:0000256" key="2">
    <source>
        <dbReference type="PROSITE-ProRule" id="PRU00335"/>
    </source>
</evidence>
<dbReference type="RefSeq" id="WP_013227483.1">
    <property type="nucleotide sequence ID" value="NC_014318.1"/>
</dbReference>
<dbReference type="Proteomes" id="UP000000328">
    <property type="component" value="Chromosome"/>
</dbReference>
<reference evidence="4 5" key="1">
    <citation type="journal article" date="2010" name="Cell Res.">
        <title>Complete genome sequence of the rifamycin SV-producing Amycolatopsis mediterranei U32 revealed its genetic characteristics in phylogeny and metabolism.</title>
        <authorList>
            <person name="Zhao W."/>
            <person name="Zhong Y."/>
            <person name="Yuan H."/>
            <person name="Wang J."/>
            <person name="Zheng H."/>
            <person name="Wang Y."/>
            <person name="Cen X."/>
            <person name="Xu F."/>
            <person name="Bai J."/>
            <person name="Han X."/>
            <person name="Lu G."/>
            <person name="Zhu Y."/>
            <person name="Shao Z."/>
            <person name="Yan H."/>
            <person name="Li C."/>
            <person name="Peng N."/>
            <person name="Zhang Z."/>
            <person name="Zhang Y."/>
            <person name="Lin W."/>
            <person name="Fan Y."/>
            <person name="Qin Z."/>
            <person name="Hu Y."/>
            <person name="Zhu B."/>
            <person name="Wang S."/>
            <person name="Ding X."/>
            <person name="Zhao G.P."/>
        </authorList>
    </citation>
    <scope>NUCLEOTIDE SEQUENCE [LARGE SCALE GENOMIC DNA]</scope>
    <source>
        <strain evidence="5">U-32</strain>
    </source>
</reference>
<dbReference type="AlphaFoldDB" id="A0A0H3D8V5"/>
<dbReference type="PATRIC" id="fig|749927.5.peg.5889"/>
<feature type="DNA-binding region" description="H-T-H motif" evidence="2">
    <location>
        <begin position="10"/>
        <end position="29"/>
    </location>
</feature>
<dbReference type="EMBL" id="CP002000">
    <property type="protein sequence ID" value="ADJ47425.1"/>
    <property type="molecule type" value="Genomic_DNA"/>
</dbReference>
<dbReference type="KEGG" id="amd:AMED_5673"/>
<dbReference type="GO" id="GO:0003677">
    <property type="term" value="F:DNA binding"/>
    <property type="evidence" value="ECO:0007669"/>
    <property type="project" value="UniProtKB-UniRule"/>
</dbReference>
<name>A0A0H3D8V5_AMYMU</name>
<dbReference type="Pfam" id="PF00440">
    <property type="entry name" value="TetR_N"/>
    <property type="match status" value="1"/>
</dbReference>
<dbReference type="GeneID" id="92873355"/>
<organism evidence="4 5">
    <name type="scientific">Amycolatopsis mediterranei (strain U-32)</name>
    <dbReference type="NCBI Taxonomy" id="749927"/>
    <lineage>
        <taxon>Bacteria</taxon>
        <taxon>Bacillati</taxon>
        <taxon>Actinomycetota</taxon>
        <taxon>Actinomycetes</taxon>
        <taxon>Pseudonocardiales</taxon>
        <taxon>Pseudonocardiaceae</taxon>
        <taxon>Amycolatopsis</taxon>
    </lineage>
</organism>
<dbReference type="InterPro" id="IPR023772">
    <property type="entry name" value="DNA-bd_HTH_TetR-type_CS"/>
</dbReference>
<dbReference type="InterPro" id="IPR009057">
    <property type="entry name" value="Homeodomain-like_sf"/>
</dbReference>
<dbReference type="PROSITE" id="PS01081">
    <property type="entry name" value="HTH_TETR_1"/>
    <property type="match status" value="1"/>
</dbReference>
<dbReference type="eggNOG" id="COG1309">
    <property type="taxonomic scope" value="Bacteria"/>
</dbReference>
<keyword evidence="1 2" id="KW-0238">DNA-binding</keyword>
<dbReference type="Gene3D" id="1.10.357.10">
    <property type="entry name" value="Tetracycline Repressor, domain 2"/>
    <property type="match status" value="1"/>
</dbReference>
<evidence type="ECO:0000259" key="3">
    <source>
        <dbReference type="PROSITE" id="PS50977"/>
    </source>
</evidence>
<proteinExistence type="predicted"/>
<evidence type="ECO:0000256" key="1">
    <source>
        <dbReference type="ARBA" id="ARBA00023125"/>
    </source>
</evidence>
<dbReference type="HOGENOM" id="CLU_1802026_0_0_11"/>
<gene>
    <name evidence="4" type="ordered locus">AMED_5673</name>
</gene>
<protein>
    <submittedName>
        <fullName evidence="4">TetR family transcriptional regulator</fullName>
    </submittedName>
</protein>
<dbReference type="InterPro" id="IPR001647">
    <property type="entry name" value="HTH_TetR"/>
</dbReference>
<accession>A0A0H3D8V5</accession>
<evidence type="ECO:0000313" key="4">
    <source>
        <dbReference type="EMBL" id="ADJ47425.1"/>
    </source>
</evidence>
<dbReference type="OrthoDB" id="3682047at2"/>
<evidence type="ECO:0000313" key="5">
    <source>
        <dbReference type="Proteomes" id="UP000000328"/>
    </source>
</evidence>
<dbReference type="SUPFAM" id="SSF46689">
    <property type="entry name" value="Homeodomain-like"/>
    <property type="match status" value="1"/>
</dbReference>
<dbReference type="PROSITE" id="PS50977">
    <property type="entry name" value="HTH_TETR_2"/>
    <property type="match status" value="1"/>
</dbReference>
<sequence>MLKRGVKGLTVAEIAHRAHVGKGPAYLYWDTKGDLVLELFARDFLAATDNEIAALTADPDLSRPHRLCPGPARLDHPFMRALQTGDADMFGPAALMELLGPEKAGTAEVRAAAMLGLRLLRGRGEAALTLITTSQETTQETKK</sequence>